<gene>
    <name evidence="1" type="ORF">Hs30E_19540</name>
</gene>
<reference evidence="1 2" key="1">
    <citation type="submission" date="2020-02" db="EMBL/GenBank/DDBJ databases">
        <title>Draft genome sequence of Lactococcus sp. Hs30E4-3.</title>
        <authorList>
            <person name="Noda S."/>
            <person name="Yuki M."/>
            <person name="Ohkuma M."/>
        </authorList>
    </citation>
    <scope>NUCLEOTIDE SEQUENCE [LARGE SCALE GENOMIC DNA]</scope>
    <source>
        <strain evidence="1 2">Hs30E4-3</strain>
    </source>
</reference>
<dbReference type="EMBL" id="BLLI01000088">
    <property type="protein sequence ID" value="GFH43403.1"/>
    <property type="molecule type" value="Genomic_DNA"/>
</dbReference>
<name>A0A6A0BFC4_9LACT</name>
<comment type="caution">
    <text evidence="1">The sequence shown here is derived from an EMBL/GenBank/DDBJ whole genome shotgun (WGS) entry which is preliminary data.</text>
</comment>
<sequence length="144" mass="16941">MNIFQVRCVEYFMKKVLKYDVKLVVKFDNQLVTANFFKHESEVLMVADTSNNRFIYKDACSEFSDIGNDFTSFLNSRIGWPKWTNDPFESFIKVIAYVNENIEPVESNENIIYDLSINRDTLDFYFVSSNCDFDIVSFKVNTKL</sequence>
<evidence type="ECO:0000313" key="2">
    <source>
        <dbReference type="Proteomes" id="UP000480303"/>
    </source>
</evidence>
<accession>A0A6A0BFC4</accession>
<dbReference type="Proteomes" id="UP000480303">
    <property type="component" value="Unassembled WGS sequence"/>
</dbReference>
<evidence type="ECO:0000313" key="1">
    <source>
        <dbReference type="EMBL" id="GFH43403.1"/>
    </source>
</evidence>
<proteinExistence type="predicted"/>
<keyword evidence="2" id="KW-1185">Reference proteome</keyword>
<dbReference type="AlphaFoldDB" id="A0A6A0BFC4"/>
<protein>
    <submittedName>
        <fullName evidence="1">Uncharacterized protein</fullName>
    </submittedName>
</protein>
<organism evidence="1 2">
    <name type="scientific">Pseudolactococcus hodotermopsidis</name>
    <dbReference type="NCBI Taxonomy" id="2709157"/>
    <lineage>
        <taxon>Bacteria</taxon>
        <taxon>Bacillati</taxon>
        <taxon>Bacillota</taxon>
        <taxon>Bacilli</taxon>
        <taxon>Lactobacillales</taxon>
        <taxon>Streptococcaceae</taxon>
        <taxon>Pseudolactococcus</taxon>
    </lineage>
</organism>